<keyword evidence="5" id="KW-0067">ATP-binding</keyword>
<keyword evidence="3" id="KW-0547">Nucleotide-binding</keyword>
<name>A0A2K1NWK2_9BACT</name>
<evidence type="ECO:0000256" key="4">
    <source>
        <dbReference type="ARBA" id="ARBA00022777"/>
    </source>
</evidence>
<dbReference type="Pfam" id="PF00294">
    <property type="entry name" value="PfkB"/>
    <property type="match status" value="1"/>
</dbReference>
<evidence type="ECO:0000256" key="1">
    <source>
        <dbReference type="ARBA" id="ARBA00010688"/>
    </source>
</evidence>
<dbReference type="CDD" id="cd01167">
    <property type="entry name" value="bac_FRK"/>
    <property type="match status" value="1"/>
</dbReference>
<dbReference type="EMBL" id="AZRL01000022">
    <property type="protein sequence ID" value="PNR94922.1"/>
    <property type="molecule type" value="Genomic_DNA"/>
</dbReference>
<evidence type="ECO:0000256" key="5">
    <source>
        <dbReference type="ARBA" id="ARBA00022840"/>
    </source>
</evidence>
<dbReference type="SUPFAM" id="SSF53613">
    <property type="entry name" value="Ribokinase-like"/>
    <property type="match status" value="1"/>
</dbReference>
<evidence type="ECO:0000256" key="3">
    <source>
        <dbReference type="ARBA" id="ARBA00022741"/>
    </source>
</evidence>
<dbReference type="RefSeq" id="WP_103067560.1">
    <property type="nucleotide sequence ID" value="NZ_AZRL01000022.1"/>
</dbReference>
<gene>
    <name evidence="7" type="ORF">X929_08545</name>
</gene>
<comment type="caution">
    <text evidence="7">The sequence shown here is derived from an EMBL/GenBank/DDBJ whole genome shotgun (WGS) entry which is preliminary data.</text>
</comment>
<dbReference type="InterPro" id="IPR029056">
    <property type="entry name" value="Ribokinase-like"/>
</dbReference>
<organism evidence="7 8">
    <name type="scientific">Petrotoga olearia DSM 13574</name>
    <dbReference type="NCBI Taxonomy" id="1122955"/>
    <lineage>
        <taxon>Bacteria</taxon>
        <taxon>Thermotogati</taxon>
        <taxon>Thermotogota</taxon>
        <taxon>Thermotogae</taxon>
        <taxon>Petrotogales</taxon>
        <taxon>Petrotogaceae</taxon>
        <taxon>Petrotoga</taxon>
    </lineage>
</organism>
<dbReference type="PROSITE" id="PS00583">
    <property type="entry name" value="PFKB_KINASES_1"/>
    <property type="match status" value="1"/>
</dbReference>
<dbReference type="Gene3D" id="3.40.1620.20">
    <property type="match status" value="1"/>
</dbReference>
<evidence type="ECO:0000313" key="7">
    <source>
        <dbReference type="EMBL" id="PNR94922.1"/>
    </source>
</evidence>
<protein>
    <submittedName>
        <fullName evidence="7">Carbohydrate kinase</fullName>
    </submittedName>
</protein>
<dbReference type="PANTHER" id="PTHR43085">
    <property type="entry name" value="HEXOKINASE FAMILY MEMBER"/>
    <property type="match status" value="1"/>
</dbReference>
<keyword evidence="4 7" id="KW-0418">Kinase</keyword>
<dbReference type="InterPro" id="IPR011611">
    <property type="entry name" value="PfkB_dom"/>
</dbReference>
<evidence type="ECO:0000256" key="2">
    <source>
        <dbReference type="ARBA" id="ARBA00022679"/>
    </source>
</evidence>
<dbReference type="GO" id="GO:0016301">
    <property type="term" value="F:kinase activity"/>
    <property type="evidence" value="ECO:0007669"/>
    <property type="project" value="UniProtKB-KW"/>
</dbReference>
<dbReference type="GO" id="GO:0005524">
    <property type="term" value="F:ATP binding"/>
    <property type="evidence" value="ECO:0007669"/>
    <property type="project" value="UniProtKB-KW"/>
</dbReference>
<dbReference type="InterPro" id="IPR002173">
    <property type="entry name" value="Carboh/pur_kinase_PfkB_CS"/>
</dbReference>
<dbReference type="AlphaFoldDB" id="A0A2K1NWK2"/>
<evidence type="ECO:0000259" key="6">
    <source>
        <dbReference type="Pfam" id="PF00294"/>
    </source>
</evidence>
<dbReference type="PANTHER" id="PTHR43085:SF1">
    <property type="entry name" value="PSEUDOURIDINE KINASE-RELATED"/>
    <property type="match status" value="1"/>
</dbReference>
<feature type="domain" description="Carbohydrate kinase PfkB" evidence="6">
    <location>
        <begin position="4"/>
        <end position="293"/>
    </location>
</feature>
<accession>A0A2K1NWK2</accession>
<dbReference type="InterPro" id="IPR050306">
    <property type="entry name" value="PfkB_Carbo_kinase"/>
</dbReference>
<keyword evidence="2" id="KW-0808">Transferase</keyword>
<dbReference type="Proteomes" id="UP000236434">
    <property type="component" value="Unassembled WGS sequence"/>
</dbReference>
<dbReference type="OrthoDB" id="9813569at2"/>
<comment type="similarity">
    <text evidence="1">Belongs to the carbohydrate kinase PfkB family.</text>
</comment>
<evidence type="ECO:0000313" key="8">
    <source>
        <dbReference type="Proteomes" id="UP000236434"/>
    </source>
</evidence>
<proteinExistence type="inferred from homology"/>
<reference evidence="7 8" key="1">
    <citation type="submission" date="2013-12" db="EMBL/GenBank/DDBJ databases">
        <title>Comparative genomics of Petrotoga isolates.</title>
        <authorList>
            <person name="Nesbo C.L."/>
            <person name="Charchuk R."/>
            <person name="Chow K."/>
        </authorList>
    </citation>
    <scope>NUCLEOTIDE SEQUENCE [LARGE SCALE GENOMIC DNA]</scope>
    <source>
        <strain evidence="7 8">DSM 13574</strain>
    </source>
</reference>
<dbReference type="Gene3D" id="3.40.1190.30">
    <property type="match status" value="1"/>
</dbReference>
<dbReference type="Gene3D" id="6.10.140.490">
    <property type="match status" value="1"/>
</dbReference>
<sequence length="307" mass="34643">MVNFASFGEVLIDFISKDYVKGLKNATSFDKFLGGSPSNIAVNIAKQGFKSAVISRVGRDPFGDFILEQLNNYNVDVRGISQDERFHTDIVYVLKSKSSPEFYPLRSASLNLDIDDTYFDIVKKANIFHFSSWALSSDKNLKNTLKLLKVAKKNNVLIGFDPNYREILWKTSLEIGDVLKLVMPYVNFIKPSLDDCEHIFKESKNEEEYINVFHELGVKNVLLTLGEKGFIFSDGKTITHFDSYAKEVIDTTGAGDAFWSGLYIGMIIGLDVIKAARLGNAFSAEKLKYVGAICDIKNYKELLREYL</sequence>